<feature type="compositionally biased region" description="Low complexity" evidence="1">
    <location>
        <begin position="301"/>
        <end position="320"/>
    </location>
</feature>
<evidence type="ECO:0000313" key="4">
    <source>
        <dbReference type="Proteomes" id="UP001174136"/>
    </source>
</evidence>
<dbReference type="Pfam" id="PF15813">
    <property type="entry name" value="DUF4708"/>
    <property type="match status" value="1"/>
</dbReference>
<organism evidence="3 4">
    <name type="scientific">Merluccius polli</name>
    <name type="common">Benguela hake</name>
    <name type="synonym">Merluccius cadenati</name>
    <dbReference type="NCBI Taxonomy" id="89951"/>
    <lineage>
        <taxon>Eukaryota</taxon>
        <taxon>Metazoa</taxon>
        <taxon>Chordata</taxon>
        <taxon>Craniata</taxon>
        <taxon>Vertebrata</taxon>
        <taxon>Euteleostomi</taxon>
        <taxon>Actinopterygii</taxon>
        <taxon>Neopterygii</taxon>
        <taxon>Teleostei</taxon>
        <taxon>Neoteleostei</taxon>
        <taxon>Acanthomorphata</taxon>
        <taxon>Zeiogadaria</taxon>
        <taxon>Gadariae</taxon>
        <taxon>Gadiformes</taxon>
        <taxon>Gadoidei</taxon>
        <taxon>Merlucciidae</taxon>
        <taxon>Merluccius</taxon>
    </lineage>
</organism>
<dbReference type="Proteomes" id="UP001174136">
    <property type="component" value="Unassembled WGS sequence"/>
</dbReference>
<feature type="region of interest" description="Disordered" evidence="1">
    <location>
        <begin position="343"/>
        <end position="439"/>
    </location>
</feature>
<dbReference type="PANTHER" id="PTHR28495">
    <property type="entry name" value="HYPOTHETICAL PROTEIN LOC100359752"/>
    <property type="match status" value="1"/>
</dbReference>
<name>A0AA47NSK0_MERPO</name>
<feature type="region of interest" description="Disordered" evidence="1">
    <location>
        <begin position="300"/>
        <end position="320"/>
    </location>
</feature>
<evidence type="ECO:0000259" key="2">
    <source>
        <dbReference type="Pfam" id="PF15813"/>
    </source>
</evidence>
<dbReference type="EMBL" id="JAOPHQ010005656">
    <property type="protein sequence ID" value="KAK0134767.1"/>
    <property type="molecule type" value="Genomic_DNA"/>
</dbReference>
<protein>
    <recommendedName>
        <fullName evidence="2">DUF4708 domain-containing protein</fullName>
    </recommendedName>
</protein>
<evidence type="ECO:0000313" key="3">
    <source>
        <dbReference type="EMBL" id="KAK0134767.1"/>
    </source>
</evidence>
<proteinExistence type="predicted"/>
<feature type="compositionally biased region" description="Basic residues" evidence="1">
    <location>
        <begin position="364"/>
        <end position="373"/>
    </location>
</feature>
<evidence type="ECO:0000256" key="1">
    <source>
        <dbReference type="SAM" id="MobiDB-lite"/>
    </source>
</evidence>
<dbReference type="InterPro" id="IPR031643">
    <property type="entry name" value="DUF4708"/>
</dbReference>
<sequence length="496" mass="54112">MKRGQIMSISRQLPTDSPFKSYQDLQKHWQSLYGYRLPEQTVEEQIYCSVYFKLVGERLFTYPLSCIRLQPVYCCPRVDLQVVLHSFISDLRDRLQSVCDLPVHMTSKPCYYTSSLTSTGSAQVLDGKPVNLTTRSSIRPVLTQLPAPAAPPRKPLFGLQLPGRPPVSLQPGGVSWGERKEVEVRVMEERQGGVYGCSGARTQTPSSGGESARSSSASATAASLQPSCSSAQPSPLSSLLTATHRPGTLPLKLVPIFRNRSLMRHVNVTQLLAQKQQDQRERGAADGWRVTLANYKNKRVAPAASSSFPPSDPCLASSSSSSSSTLPSSLFVWSQRPHVPIAPPSLSLPSPTHCSKSGGVHSRQLSHGRRPKANHISAPVPHNRPNPKMNLGAHQRGDAMSECERRTPSSILSPSAPAGPFDPPSNKGGETFESKPKKARLTIQEVDVESMAKNNQLSKVNSATLLAWLRGRGVVARVKDKKEELMLRVMSCLAEA</sequence>
<accession>A0AA47NSK0</accession>
<reference evidence="3" key="1">
    <citation type="journal article" date="2023" name="Front. Mar. Sci.">
        <title>A new Merluccius polli reference genome to investigate the effects of global change in West African waters.</title>
        <authorList>
            <person name="Mateo J.L."/>
            <person name="Blanco-Fernandez C."/>
            <person name="Garcia-Vazquez E."/>
            <person name="Machado-Schiaffino G."/>
        </authorList>
    </citation>
    <scope>NUCLEOTIDE SEQUENCE</scope>
    <source>
        <strain evidence="3">C29</strain>
        <tissue evidence="3">Fin</tissue>
    </source>
</reference>
<gene>
    <name evidence="3" type="ORF">N1851_029607</name>
</gene>
<keyword evidence="4" id="KW-1185">Reference proteome</keyword>
<feature type="domain" description="DUF4708" evidence="2">
    <location>
        <begin position="1"/>
        <end position="76"/>
    </location>
</feature>
<comment type="caution">
    <text evidence="3">The sequence shown here is derived from an EMBL/GenBank/DDBJ whole genome shotgun (WGS) entry which is preliminary data.</text>
</comment>
<dbReference type="PANTHER" id="PTHR28495:SF1">
    <property type="entry name" value="GENE, 17266-RELATED"/>
    <property type="match status" value="1"/>
</dbReference>
<dbReference type="AlphaFoldDB" id="A0AA47NSK0"/>
<feature type="compositionally biased region" description="Low complexity" evidence="1">
    <location>
        <begin position="206"/>
        <end position="240"/>
    </location>
</feature>
<feature type="region of interest" description="Disordered" evidence="1">
    <location>
        <begin position="195"/>
        <end position="241"/>
    </location>
</feature>
<feature type="compositionally biased region" description="Basic and acidic residues" evidence="1">
    <location>
        <begin position="395"/>
        <end position="407"/>
    </location>
</feature>